<keyword evidence="3" id="KW-0812">Transmembrane</keyword>
<dbReference type="OrthoDB" id="2363659at2759"/>
<evidence type="ECO:0000256" key="2">
    <source>
        <dbReference type="ARBA" id="ARBA00022737"/>
    </source>
</evidence>
<organism evidence="5 6">
    <name type="scientific">Acaulospora morrowiae</name>
    <dbReference type="NCBI Taxonomy" id="94023"/>
    <lineage>
        <taxon>Eukaryota</taxon>
        <taxon>Fungi</taxon>
        <taxon>Fungi incertae sedis</taxon>
        <taxon>Mucoromycota</taxon>
        <taxon>Glomeromycotina</taxon>
        <taxon>Glomeromycetes</taxon>
        <taxon>Diversisporales</taxon>
        <taxon>Acaulosporaceae</taxon>
        <taxon>Acaulospora</taxon>
    </lineage>
</organism>
<keyword evidence="1" id="KW-0880">Kelch repeat</keyword>
<dbReference type="Proteomes" id="UP000789342">
    <property type="component" value="Unassembled WGS sequence"/>
</dbReference>
<dbReference type="PANTHER" id="PTHR46093:SF18">
    <property type="entry name" value="FIBRONECTIN TYPE-III DOMAIN-CONTAINING PROTEIN"/>
    <property type="match status" value="1"/>
</dbReference>
<feature type="chain" id="PRO_5040466551" evidence="4">
    <location>
        <begin position="22"/>
        <end position="525"/>
    </location>
</feature>
<dbReference type="EMBL" id="CAJVPV010002137">
    <property type="protein sequence ID" value="CAG8518776.1"/>
    <property type="molecule type" value="Genomic_DNA"/>
</dbReference>
<feature type="signal peptide" evidence="4">
    <location>
        <begin position="1"/>
        <end position="21"/>
    </location>
</feature>
<dbReference type="Gene3D" id="2.120.10.80">
    <property type="entry name" value="Kelch-type beta propeller"/>
    <property type="match status" value="1"/>
</dbReference>
<dbReference type="PANTHER" id="PTHR46093">
    <property type="entry name" value="ACYL-COA-BINDING DOMAIN-CONTAINING PROTEIN 5"/>
    <property type="match status" value="1"/>
</dbReference>
<sequence length="525" mass="59106">MNFLFGISSLFFLFFIRDTSSFTVGGRAGHSAALYEKKIYFQGGKSYNASSSKDFFYLDTSKSFDITNPSSVPWVNLLIPNQPSRSYASSCVAGKGVYVFGDSDGTLPAVVQFDLVDQSWKTPTVNELATYNSSGLAHQQCLTSGDGTIYMINDYVRNVITFDTVNLNWREDTFSKTPNVQLRNNVILSDGTILFSGGEFDSNRNAYVLYKSIWTYSTKSKRWNMVNTTNDATYFCTPTASTLLPDGRVIIFGCFQSDIPSGIVVIDTRNNYEFFVPTVSNQGPPSTLMDFTATSTGKYILMAFGKDSNTNEYSSNIYLLDISQRSNFVWTTYFDSEIGSNTNGVPTMLIIWIAIGIAIIVIFIIICYSIIKRRGCPHIADNVNLNNLGPGLPTLYNIVRAIINEDPRAEAWPGNIGLPHELDVSLLYFIRCRLCNREVTNTNHLIRSARDIMLGVHHMFVEIEPHEHEHPDDNDNVNIGQCPNCQAINKLPVNFPWPCVFCPLCGTDYHWENRRIINRRNNHLQ</sequence>
<evidence type="ECO:0000256" key="1">
    <source>
        <dbReference type="ARBA" id="ARBA00022441"/>
    </source>
</evidence>
<evidence type="ECO:0000313" key="5">
    <source>
        <dbReference type="EMBL" id="CAG8518776.1"/>
    </source>
</evidence>
<dbReference type="AlphaFoldDB" id="A0A9N9A5Z0"/>
<gene>
    <name evidence="5" type="ORF">AMORRO_LOCUS4095</name>
</gene>
<name>A0A9N9A5Z0_9GLOM</name>
<dbReference type="Pfam" id="PF24681">
    <property type="entry name" value="Kelch_KLHDC2_KLHL20_DRC7"/>
    <property type="match status" value="1"/>
</dbReference>
<evidence type="ECO:0000313" key="6">
    <source>
        <dbReference type="Proteomes" id="UP000789342"/>
    </source>
</evidence>
<keyword evidence="2" id="KW-0677">Repeat</keyword>
<feature type="transmembrane region" description="Helical" evidence="3">
    <location>
        <begin position="349"/>
        <end position="371"/>
    </location>
</feature>
<keyword evidence="3" id="KW-1133">Transmembrane helix</keyword>
<keyword evidence="6" id="KW-1185">Reference proteome</keyword>
<keyword evidence="3" id="KW-0472">Membrane</keyword>
<accession>A0A9N9A5Z0</accession>
<protein>
    <submittedName>
        <fullName evidence="5">13779_t:CDS:1</fullName>
    </submittedName>
</protein>
<comment type="caution">
    <text evidence="5">The sequence shown here is derived from an EMBL/GenBank/DDBJ whole genome shotgun (WGS) entry which is preliminary data.</text>
</comment>
<proteinExistence type="predicted"/>
<dbReference type="InterPro" id="IPR015915">
    <property type="entry name" value="Kelch-typ_b-propeller"/>
</dbReference>
<keyword evidence="4" id="KW-0732">Signal</keyword>
<dbReference type="SUPFAM" id="SSF117281">
    <property type="entry name" value="Kelch motif"/>
    <property type="match status" value="1"/>
</dbReference>
<evidence type="ECO:0000256" key="4">
    <source>
        <dbReference type="SAM" id="SignalP"/>
    </source>
</evidence>
<evidence type="ECO:0000256" key="3">
    <source>
        <dbReference type="SAM" id="Phobius"/>
    </source>
</evidence>
<reference evidence="5" key="1">
    <citation type="submission" date="2021-06" db="EMBL/GenBank/DDBJ databases">
        <authorList>
            <person name="Kallberg Y."/>
            <person name="Tangrot J."/>
            <person name="Rosling A."/>
        </authorList>
    </citation>
    <scope>NUCLEOTIDE SEQUENCE</scope>
    <source>
        <strain evidence="5">CL551</strain>
    </source>
</reference>
<feature type="non-terminal residue" evidence="5">
    <location>
        <position position="525"/>
    </location>
</feature>